<feature type="site" description="Electron transfer via tryptophanyl radical" evidence="9">
    <location>
        <position position="413"/>
    </location>
</feature>
<name>U5NBQ1_9BURK</name>
<dbReference type="GO" id="GO:0009416">
    <property type="term" value="P:response to light stimulus"/>
    <property type="evidence" value="ECO:0007669"/>
    <property type="project" value="TreeGrafter"/>
</dbReference>
<evidence type="ECO:0000313" key="12">
    <source>
        <dbReference type="EMBL" id="AGX87609.1"/>
    </source>
</evidence>
<dbReference type="KEGG" id="cbx:Cenrod_1524"/>
<feature type="binding site" evidence="8">
    <location>
        <position position="299"/>
    </location>
    <ligand>
        <name>FAD</name>
        <dbReference type="ChEBI" id="CHEBI:57692"/>
    </ligand>
</feature>
<dbReference type="HOGENOM" id="CLU_010348_2_2_4"/>
<dbReference type="InterPro" id="IPR005101">
    <property type="entry name" value="Cryptochr/Photolyase_FAD-bd"/>
</dbReference>
<feature type="domain" description="Photolyase/cryptochrome alpha/beta" evidence="11">
    <location>
        <begin position="24"/>
        <end position="157"/>
    </location>
</feature>
<keyword evidence="13" id="KW-1185">Reference proteome</keyword>
<dbReference type="AlphaFoldDB" id="U5NBQ1"/>
<dbReference type="Pfam" id="PF03441">
    <property type="entry name" value="FAD_binding_7"/>
    <property type="match status" value="1"/>
</dbReference>
<gene>
    <name evidence="12" type="primary">phrB</name>
    <name evidence="12" type="ORF">Cenrod_1524</name>
</gene>
<dbReference type="InterPro" id="IPR002081">
    <property type="entry name" value="Cryptochrome/DNA_photolyase_1"/>
</dbReference>
<dbReference type="EC" id="4.1.99.3" evidence="2"/>
<comment type="cofactor">
    <cofactor evidence="1">
        <name>(6R)-5,10-methylene-5,6,7,8-tetrahydrofolate</name>
        <dbReference type="ChEBI" id="CHEBI:15636"/>
    </cofactor>
</comment>
<feature type="site" description="Electron transfer via tryptophanyl radical" evidence="9">
    <location>
        <position position="390"/>
    </location>
</feature>
<dbReference type="SUPFAM" id="SSF52425">
    <property type="entry name" value="Cryptochrome/photolyase, N-terminal domain"/>
    <property type="match status" value="1"/>
</dbReference>
<accession>U5NBQ1</accession>
<evidence type="ECO:0000256" key="6">
    <source>
        <dbReference type="ARBA" id="ARBA00022991"/>
    </source>
</evidence>
<dbReference type="EMBL" id="CP004885">
    <property type="protein sequence ID" value="AGX87609.1"/>
    <property type="molecule type" value="Genomic_DNA"/>
</dbReference>
<dbReference type="eggNOG" id="COG0415">
    <property type="taxonomic scope" value="Bacteria"/>
</dbReference>
<dbReference type="PANTHER" id="PTHR11455">
    <property type="entry name" value="CRYPTOCHROME"/>
    <property type="match status" value="1"/>
</dbReference>
<dbReference type="InterPro" id="IPR006050">
    <property type="entry name" value="DNA_photolyase_N"/>
</dbReference>
<dbReference type="PATRIC" id="fig|946483.4.peg.1541"/>
<dbReference type="Pfam" id="PF00875">
    <property type="entry name" value="DNA_photolyase"/>
    <property type="match status" value="1"/>
</dbReference>
<evidence type="ECO:0000256" key="10">
    <source>
        <dbReference type="RuleBase" id="RU004182"/>
    </source>
</evidence>
<feature type="site" description="Electron transfer via tryptophanyl radical" evidence="9">
    <location>
        <position position="334"/>
    </location>
</feature>
<keyword evidence="4 8" id="KW-0285">Flavoprotein</keyword>
<feature type="binding site" evidence="8">
    <location>
        <begin position="403"/>
        <end position="405"/>
    </location>
    <ligand>
        <name>FAD</name>
        <dbReference type="ChEBI" id="CHEBI:57692"/>
    </ligand>
</feature>
<dbReference type="InterPro" id="IPR036134">
    <property type="entry name" value="Crypto/Photolyase_FAD-like_sf"/>
</dbReference>
<dbReference type="GO" id="GO:0003677">
    <property type="term" value="F:DNA binding"/>
    <property type="evidence" value="ECO:0007669"/>
    <property type="project" value="TreeGrafter"/>
</dbReference>
<dbReference type="STRING" id="946483.Cenrod_1524"/>
<dbReference type="SUPFAM" id="SSF48173">
    <property type="entry name" value="Cryptochrome/photolyase FAD-binding domain"/>
    <property type="match status" value="1"/>
</dbReference>
<dbReference type="PROSITE" id="PS00394">
    <property type="entry name" value="DNA_PHOTOLYASES_1_1"/>
    <property type="match status" value="1"/>
</dbReference>
<keyword evidence="5 8" id="KW-0274">FAD</keyword>
<evidence type="ECO:0000256" key="3">
    <source>
        <dbReference type="ARBA" id="ARBA00014046"/>
    </source>
</evidence>
<reference evidence="12 13" key="1">
    <citation type="journal article" date="2013" name="Genome Biol.">
        <title>Genomic analysis reveals key aspects of prokaryotic symbiosis in the phototrophic consortium "Chlorochromatium aggregatum".</title>
        <authorList>
            <person name="Liu Z."/>
            <person name="Muller J."/>
            <person name="Li T."/>
            <person name="Alvey R.M."/>
            <person name="Vogl K."/>
            <person name="Frigaard N.U."/>
            <person name="Rockwell N.C."/>
            <person name="Boyd E.S."/>
            <person name="Tomsho L.P."/>
            <person name="Schuster S.C."/>
            <person name="Henke P."/>
            <person name="Rohde M."/>
            <person name="Overmann J."/>
            <person name="Bryant D.A."/>
        </authorList>
    </citation>
    <scope>NUCLEOTIDE SEQUENCE [LARGE SCALE GENOMIC DNA]</scope>
    <source>
        <strain evidence="12">CR</strain>
    </source>
</reference>
<dbReference type="GO" id="GO:0071949">
    <property type="term" value="F:FAD binding"/>
    <property type="evidence" value="ECO:0007669"/>
    <property type="project" value="TreeGrafter"/>
</dbReference>
<proteinExistence type="inferred from homology"/>
<dbReference type="Gene3D" id="1.25.40.80">
    <property type="match status" value="1"/>
</dbReference>
<protein>
    <recommendedName>
        <fullName evidence="3">Deoxyribodipyrimidine photo-lyase</fullName>
        <ecNumber evidence="2">4.1.99.3</ecNumber>
    </recommendedName>
</protein>
<dbReference type="Gene3D" id="3.40.50.620">
    <property type="entry name" value="HUPs"/>
    <property type="match status" value="1"/>
</dbReference>
<keyword evidence="12" id="KW-0456">Lyase</keyword>
<evidence type="ECO:0000259" key="11">
    <source>
        <dbReference type="PROSITE" id="PS51645"/>
    </source>
</evidence>
<evidence type="ECO:0000256" key="1">
    <source>
        <dbReference type="ARBA" id="ARBA00001932"/>
    </source>
</evidence>
<keyword evidence="6 10" id="KW-0157">Chromophore</keyword>
<dbReference type="Gene3D" id="1.10.579.10">
    <property type="entry name" value="DNA Cyclobutane Dipyrimidine Photolyase, subunit A, domain 3"/>
    <property type="match status" value="1"/>
</dbReference>
<dbReference type="InterPro" id="IPR018394">
    <property type="entry name" value="DNA_photolyase_1_CS_C"/>
</dbReference>
<dbReference type="PROSITE" id="PS51645">
    <property type="entry name" value="PHR_CRY_ALPHA_BETA"/>
    <property type="match status" value="1"/>
</dbReference>
<dbReference type="GO" id="GO:0003904">
    <property type="term" value="F:deoxyribodipyrimidine photo-lyase activity"/>
    <property type="evidence" value="ECO:0007669"/>
    <property type="project" value="UniProtKB-EC"/>
</dbReference>
<dbReference type="FunFam" id="1.10.579.10:FF:000003">
    <property type="entry name" value="Deoxyribodipyrimidine photo-lyase"/>
    <property type="match status" value="1"/>
</dbReference>
<dbReference type="InterPro" id="IPR036155">
    <property type="entry name" value="Crypto/Photolyase_N_sf"/>
</dbReference>
<evidence type="ECO:0000256" key="8">
    <source>
        <dbReference type="PIRSR" id="PIRSR602081-1"/>
    </source>
</evidence>
<sequence length="509" mass="56873">MRAPPHNPALSCLCLGFAMDVPYELGLVWFRRDLRLDDNAALALALRSCRRVHCAFLFDRDILDSLPRQDRRVEFLVLCVRELDEALRNEGAHPGCGLIVLHGRAQAELVTLALDLGVQAVFAAHDDESTSIERDTQVREALLPHGIALHTCKDHTIFERQEILTQSGSPYTVFTPYRKAWFARLGATDCAAHDTRSLPHALAQRPAQYQRPVPTLEELGFAHTNLGSLPIPVGMSGAQRLLDDFLTRIDRYADTRDFPAIKGPSYLGVHLRFGTISIRTLVRIAWPLHLAGNASATTWISELVWRDFYFSILANFPHVTSGASFKPAYDAIAWEQGPQAEARFAAWCAGQTGYPLVDAAMAQLAQTGYMHNRLRMVAGSFLVKDLGIDWRWGERFFATHLNDFDLAANNGGWQWVSSSGCDAQPFFRIFHPVTQSEKFDAQGKFIRRYLPQLARLPDRWIHAPWRASPLELDAAGVVLGGNYPLPIVDHDAARRATLARYAVTKAVNG</sequence>
<dbReference type="GO" id="GO:0000719">
    <property type="term" value="P:photoreactive repair"/>
    <property type="evidence" value="ECO:0007669"/>
    <property type="project" value="UniProtKB-ARBA"/>
</dbReference>
<comment type="cofactor">
    <cofactor evidence="8">
        <name>FAD</name>
        <dbReference type="ChEBI" id="CHEBI:57692"/>
    </cofactor>
    <text evidence="8">Binds 1 FAD per subunit.</text>
</comment>
<evidence type="ECO:0000313" key="13">
    <source>
        <dbReference type="Proteomes" id="UP000017184"/>
    </source>
</evidence>
<evidence type="ECO:0000256" key="4">
    <source>
        <dbReference type="ARBA" id="ARBA00022630"/>
    </source>
</evidence>
<comment type="similarity">
    <text evidence="10">Belongs to the DNA photolyase family.</text>
</comment>
<dbReference type="InterPro" id="IPR014729">
    <property type="entry name" value="Rossmann-like_a/b/a_fold"/>
</dbReference>
<feature type="binding site" evidence="8">
    <location>
        <position position="252"/>
    </location>
    <ligand>
        <name>FAD</name>
        <dbReference type="ChEBI" id="CHEBI:57692"/>
    </ligand>
</feature>
<dbReference type="Proteomes" id="UP000017184">
    <property type="component" value="Chromosome"/>
</dbReference>
<dbReference type="PANTHER" id="PTHR11455:SF9">
    <property type="entry name" value="CRYPTOCHROME CIRCADIAN CLOCK 5 ISOFORM X1"/>
    <property type="match status" value="1"/>
</dbReference>
<evidence type="ECO:0000256" key="5">
    <source>
        <dbReference type="ARBA" id="ARBA00022827"/>
    </source>
</evidence>
<comment type="catalytic activity">
    <reaction evidence="7">
        <text>cyclobutadipyrimidine (in DNA) = 2 pyrimidine residues (in DNA).</text>
        <dbReference type="EC" id="4.1.99.3"/>
    </reaction>
</comment>
<dbReference type="PRINTS" id="PR00147">
    <property type="entry name" value="DNAPHOTLYASE"/>
</dbReference>
<evidence type="ECO:0000256" key="7">
    <source>
        <dbReference type="ARBA" id="ARBA00033999"/>
    </source>
</evidence>
<organism evidence="12 13">
    <name type="scientific">Candidatus Symbiobacter mobilis CR</name>
    <dbReference type="NCBI Taxonomy" id="946483"/>
    <lineage>
        <taxon>Bacteria</taxon>
        <taxon>Pseudomonadati</taxon>
        <taxon>Pseudomonadota</taxon>
        <taxon>Betaproteobacteria</taxon>
        <taxon>Burkholderiales</taxon>
        <taxon>Comamonadaceae</taxon>
    </lineage>
</organism>
<evidence type="ECO:0000256" key="2">
    <source>
        <dbReference type="ARBA" id="ARBA00013149"/>
    </source>
</evidence>
<evidence type="ECO:0000256" key="9">
    <source>
        <dbReference type="PIRSR" id="PIRSR602081-2"/>
    </source>
</evidence>
<feature type="binding site" evidence="8">
    <location>
        <begin position="302"/>
        <end position="309"/>
    </location>
    <ligand>
        <name>FAD</name>
        <dbReference type="ChEBI" id="CHEBI:57692"/>
    </ligand>
</feature>